<organism evidence="1">
    <name type="scientific">mine drainage metagenome</name>
    <dbReference type="NCBI Taxonomy" id="410659"/>
    <lineage>
        <taxon>unclassified sequences</taxon>
        <taxon>metagenomes</taxon>
        <taxon>ecological metagenomes</taxon>
    </lineage>
</organism>
<reference evidence="1" key="1">
    <citation type="submission" date="2009-10" db="EMBL/GenBank/DDBJ databases">
        <title>Diversity of trophic interactions inside an arsenic-rich microbial ecosystem.</title>
        <authorList>
            <person name="Bertin P.N."/>
            <person name="Heinrich-Salmeron A."/>
            <person name="Pelletier E."/>
            <person name="Goulhen-Chollet F."/>
            <person name="Arsene-Ploetze F."/>
            <person name="Gallien S."/>
            <person name="Calteau A."/>
            <person name="Vallenet D."/>
            <person name="Casiot C."/>
            <person name="Chane-Woon-Ming B."/>
            <person name="Giloteaux L."/>
            <person name="Barakat M."/>
            <person name="Bonnefoy V."/>
            <person name="Bruneel O."/>
            <person name="Chandler M."/>
            <person name="Cleiss J."/>
            <person name="Duran R."/>
            <person name="Elbaz-Poulichet F."/>
            <person name="Fonknechten N."/>
            <person name="Lauga B."/>
            <person name="Mornico D."/>
            <person name="Ortet P."/>
            <person name="Schaeffer C."/>
            <person name="Siguier P."/>
            <person name="Alexander Thil Smith A."/>
            <person name="Van Dorsselaer A."/>
            <person name="Weissenbach J."/>
            <person name="Medigue C."/>
            <person name="Le Paslier D."/>
        </authorList>
    </citation>
    <scope>NUCLEOTIDE SEQUENCE</scope>
</reference>
<name>E6QB59_9ZZZZ</name>
<evidence type="ECO:0000313" key="1">
    <source>
        <dbReference type="EMBL" id="CBI04435.1"/>
    </source>
</evidence>
<dbReference type="AlphaFoldDB" id="E6QB59"/>
<comment type="caution">
    <text evidence="1">The sequence shown here is derived from an EMBL/GenBank/DDBJ whole genome shotgun (WGS) entry which is preliminary data.</text>
</comment>
<protein>
    <submittedName>
        <fullName evidence="1">Uncharacterized protein</fullName>
    </submittedName>
</protein>
<gene>
    <name evidence="1" type="ORF">CARN5_2110</name>
</gene>
<proteinExistence type="predicted"/>
<sequence length="121" mass="13431">MFFLLLPEMYQLKEIGRMQSVYYIYIVWNFCVRGCGLAKLANHRGHTLIGLGTSAVFGIMTGTSGKRERDHCCGNTNEITNTNFHGDTPLIYATWLKGTSLYGDGECPTNLPQEAMTCSPA</sequence>
<accession>E6QB59</accession>
<dbReference type="EMBL" id="CABP01000063">
    <property type="protein sequence ID" value="CBI04435.1"/>
    <property type="molecule type" value="Genomic_DNA"/>
</dbReference>